<gene>
    <name evidence="1" type="ORF">AALT52_03030</name>
</gene>
<proteinExistence type="predicted"/>
<keyword evidence="2" id="KW-1185">Reference proteome</keyword>
<evidence type="ECO:0000313" key="2">
    <source>
        <dbReference type="Proteomes" id="UP001565236"/>
    </source>
</evidence>
<comment type="caution">
    <text evidence="1">The sequence shown here is derived from an EMBL/GenBank/DDBJ whole genome shotgun (WGS) entry which is preliminary data.</text>
</comment>
<organism evidence="1 2">
    <name type="scientific">Ligilactobacillus faecis</name>
    <dbReference type="NCBI Taxonomy" id="762833"/>
    <lineage>
        <taxon>Bacteria</taxon>
        <taxon>Bacillati</taxon>
        <taxon>Bacillota</taxon>
        <taxon>Bacilli</taxon>
        <taxon>Lactobacillales</taxon>
        <taxon>Lactobacillaceae</taxon>
        <taxon>Ligilactobacillus</taxon>
    </lineage>
</organism>
<dbReference type="EMBL" id="JBCLUF010000007">
    <property type="protein sequence ID" value="MEY8661870.1"/>
    <property type="molecule type" value="Genomic_DNA"/>
</dbReference>
<protein>
    <submittedName>
        <fullName evidence="1">Uncharacterized protein</fullName>
    </submittedName>
</protein>
<accession>A0ABV4DN10</accession>
<reference evidence="1 2" key="1">
    <citation type="submission" date="2024-03" db="EMBL/GenBank/DDBJ databases">
        <title>Mouse gut bacterial collection (mGBC) of GemPharmatech.</title>
        <authorList>
            <person name="He Y."/>
            <person name="Dong L."/>
            <person name="Wu D."/>
            <person name="Gao X."/>
            <person name="Lin Z."/>
        </authorList>
    </citation>
    <scope>NUCLEOTIDE SEQUENCE [LARGE SCALE GENOMIC DNA]</scope>
    <source>
        <strain evidence="1 2">15-30</strain>
    </source>
</reference>
<dbReference type="RefSeq" id="WP_369941043.1">
    <property type="nucleotide sequence ID" value="NZ_JBCLUF010000007.1"/>
</dbReference>
<sequence>MNELKLLAYSYPWLNSPVLKHCSRHLFILSLETVDFEYLWALYDALLGLYSRLLLEKEYLILHNELPLLLQQIPIKDSWHRHWFEFLFELNELYLSHQENLVIAKLTQTLNSSLEPLPPCITAFIYTQLN</sequence>
<dbReference type="Proteomes" id="UP001565236">
    <property type="component" value="Unassembled WGS sequence"/>
</dbReference>
<name>A0ABV4DN10_9LACO</name>
<evidence type="ECO:0000313" key="1">
    <source>
        <dbReference type="EMBL" id="MEY8661870.1"/>
    </source>
</evidence>